<evidence type="ECO:0000259" key="4">
    <source>
        <dbReference type="PROSITE" id="PS51184"/>
    </source>
</evidence>
<comment type="catalytic activity">
    <reaction evidence="2">
        <text>L-lysyl-[protein] + 2-oxoglutarate + O2 = 4-hydroxy-L-lysyl-[protein] + succinate + CO2</text>
        <dbReference type="Rhea" id="RHEA:57156"/>
        <dbReference type="Rhea" id="RHEA-COMP:9752"/>
        <dbReference type="Rhea" id="RHEA-COMP:15084"/>
        <dbReference type="ChEBI" id="CHEBI:15379"/>
        <dbReference type="ChEBI" id="CHEBI:16526"/>
        <dbReference type="ChEBI" id="CHEBI:16810"/>
        <dbReference type="ChEBI" id="CHEBI:29969"/>
        <dbReference type="ChEBI" id="CHEBI:30031"/>
        <dbReference type="ChEBI" id="CHEBI:141495"/>
    </reaction>
</comment>
<evidence type="ECO:0000313" key="6">
    <source>
        <dbReference type="Proteomes" id="UP000285301"/>
    </source>
</evidence>
<feature type="domain" description="JmjC" evidence="4">
    <location>
        <begin position="1"/>
        <end position="112"/>
    </location>
</feature>
<comment type="caution">
    <text evidence="5">The sequence shown here is derived from an EMBL/GenBank/DDBJ whole genome shotgun (WGS) entry which is preliminary data.</text>
</comment>
<dbReference type="GO" id="GO:0043565">
    <property type="term" value="F:sequence-specific DNA binding"/>
    <property type="evidence" value="ECO:0007669"/>
    <property type="project" value="TreeGrafter"/>
</dbReference>
<accession>A0A443R764</accession>
<dbReference type="GO" id="GO:0016706">
    <property type="term" value="F:2-oxoglutarate-dependent dioxygenase activity"/>
    <property type="evidence" value="ECO:0007669"/>
    <property type="project" value="TreeGrafter"/>
</dbReference>
<protein>
    <recommendedName>
        <fullName evidence="3">Jumonji domain-containing protein 4</fullName>
    </recommendedName>
</protein>
<dbReference type="GO" id="GO:0005634">
    <property type="term" value="C:nucleus"/>
    <property type="evidence" value="ECO:0007669"/>
    <property type="project" value="TreeGrafter"/>
</dbReference>
<dbReference type="InterPro" id="IPR050910">
    <property type="entry name" value="JMJD6_ArgDemeth/LysHydrox"/>
</dbReference>
<proteinExistence type="inferred from homology"/>
<evidence type="ECO:0000256" key="3">
    <source>
        <dbReference type="ARBA" id="ARBA00082904"/>
    </source>
</evidence>
<evidence type="ECO:0000256" key="2">
    <source>
        <dbReference type="ARBA" id="ARBA00047762"/>
    </source>
</evidence>
<dbReference type="GO" id="GO:0045905">
    <property type="term" value="P:positive regulation of translational termination"/>
    <property type="evidence" value="ECO:0007669"/>
    <property type="project" value="TreeGrafter"/>
</dbReference>
<dbReference type="SMART" id="SM00558">
    <property type="entry name" value="JmjC"/>
    <property type="match status" value="1"/>
</dbReference>
<dbReference type="PANTHER" id="PTHR12480:SF6">
    <property type="entry name" value="2-OXOGLUTARATE AND IRON-DEPENDENT OXYGENASE JMJD4"/>
    <property type="match status" value="1"/>
</dbReference>
<dbReference type="PROSITE" id="PS51184">
    <property type="entry name" value="JMJC"/>
    <property type="match status" value="1"/>
</dbReference>
<evidence type="ECO:0000256" key="1">
    <source>
        <dbReference type="ARBA" id="ARBA00038068"/>
    </source>
</evidence>
<keyword evidence="6" id="KW-1185">Reference proteome</keyword>
<dbReference type="GO" id="GO:0005737">
    <property type="term" value="C:cytoplasm"/>
    <property type="evidence" value="ECO:0007669"/>
    <property type="project" value="TreeGrafter"/>
</dbReference>
<dbReference type="SUPFAM" id="SSF51197">
    <property type="entry name" value="Clavaminate synthase-like"/>
    <property type="match status" value="1"/>
</dbReference>
<dbReference type="OrthoDB" id="203487at2759"/>
<sequence>MLNRTPLHTDVFSSFSWSANIVGKKKWFFIAPEESEKLKQFYKEKIPKRVSVISKEAGIHIIEVIQNEGEIIFVPSGWMHEVINLEDTISINHNWFNACNLNIVWNDLRKALRETEHELDDIRSLIDPLEFQHECQKVLKANYGMDYTQFVDILEKVITRIVSTSVSSGSKFYDYHEMFVITSLLKESSFLHEMRLVSGLESRVNTLHSTLTYFSQSKTKDGYTNNNFIK</sequence>
<dbReference type="InterPro" id="IPR003347">
    <property type="entry name" value="JmjC_dom"/>
</dbReference>
<dbReference type="Pfam" id="PF02373">
    <property type="entry name" value="JmjC"/>
    <property type="match status" value="1"/>
</dbReference>
<evidence type="ECO:0000313" key="5">
    <source>
        <dbReference type="EMBL" id="RWS11111.1"/>
    </source>
</evidence>
<dbReference type="Gene3D" id="2.60.120.650">
    <property type="entry name" value="Cupin"/>
    <property type="match status" value="1"/>
</dbReference>
<dbReference type="STRING" id="1965070.A0A443R764"/>
<reference evidence="5 6" key="1">
    <citation type="journal article" date="2018" name="Gigascience">
        <title>Genomes of trombidid mites reveal novel predicted allergens and laterally-transferred genes associated with secondary metabolism.</title>
        <authorList>
            <person name="Dong X."/>
            <person name="Chaisiri K."/>
            <person name="Xia D."/>
            <person name="Armstrong S.D."/>
            <person name="Fang Y."/>
            <person name="Donnelly M.J."/>
            <person name="Kadowaki T."/>
            <person name="McGarry J.W."/>
            <person name="Darby A.C."/>
            <person name="Makepeace B.L."/>
        </authorList>
    </citation>
    <scope>NUCLEOTIDE SEQUENCE [LARGE SCALE GENOMIC DNA]</scope>
    <source>
        <strain evidence="5">UoL-WK</strain>
    </source>
</reference>
<gene>
    <name evidence="5" type="ORF">B4U79_01854</name>
</gene>
<dbReference type="EMBL" id="NCKU01001838">
    <property type="protein sequence ID" value="RWS11111.1"/>
    <property type="molecule type" value="Genomic_DNA"/>
</dbReference>
<dbReference type="PANTHER" id="PTHR12480">
    <property type="entry name" value="ARGININE DEMETHYLASE AND LYSYL-HYDROXYLASE JMJD"/>
    <property type="match status" value="1"/>
</dbReference>
<organism evidence="5 6">
    <name type="scientific">Dinothrombium tinctorium</name>
    <dbReference type="NCBI Taxonomy" id="1965070"/>
    <lineage>
        <taxon>Eukaryota</taxon>
        <taxon>Metazoa</taxon>
        <taxon>Ecdysozoa</taxon>
        <taxon>Arthropoda</taxon>
        <taxon>Chelicerata</taxon>
        <taxon>Arachnida</taxon>
        <taxon>Acari</taxon>
        <taxon>Acariformes</taxon>
        <taxon>Trombidiformes</taxon>
        <taxon>Prostigmata</taxon>
        <taxon>Anystina</taxon>
        <taxon>Parasitengona</taxon>
        <taxon>Trombidioidea</taxon>
        <taxon>Trombidiidae</taxon>
        <taxon>Dinothrombium</taxon>
    </lineage>
</organism>
<comment type="similarity">
    <text evidence="1">Belongs to the JMJD6 family.</text>
</comment>
<dbReference type="AlphaFoldDB" id="A0A443R764"/>
<name>A0A443R764_9ACAR</name>
<dbReference type="Proteomes" id="UP000285301">
    <property type="component" value="Unassembled WGS sequence"/>
</dbReference>